<accession>A0A9D4UCQ4</accession>
<name>A0A9D4UCQ4_ADICA</name>
<sequence>MELNLLPTPLHQDVQCIPRETESHLVKFNSILFLDKLFNKQRLIKRAPGEQLSSAFPFRIRSTKDLN</sequence>
<evidence type="ECO:0000313" key="1">
    <source>
        <dbReference type="EMBL" id="KAI5065103.1"/>
    </source>
</evidence>
<dbReference type="AlphaFoldDB" id="A0A9D4UCQ4"/>
<proteinExistence type="predicted"/>
<reference evidence="1" key="1">
    <citation type="submission" date="2021-01" db="EMBL/GenBank/DDBJ databases">
        <title>Adiantum capillus-veneris genome.</title>
        <authorList>
            <person name="Fang Y."/>
            <person name="Liao Q."/>
        </authorList>
    </citation>
    <scope>NUCLEOTIDE SEQUENCE</scope>
    <source>
        <strain evidence="1">H3</strain>
        <tissue evidence="1">Leaf</tissue>
    </source>
</reference>
<evidence type="ECO:0000313" key="2">
    <source>
        <dbReference type="Proteomes" id="UP000886520"/>
    </source>
</evidence>
<keyword evidence="2" id="KW-1185">Reference proteome</keyword>
<dbReference type="Proteomes" id="UP000886520">
    <property type="component" value="Chromosome 19"/>
</dbReference>
<comment type="caution">
    <text evidence="1">The sequence shown here is derived from an EMBL/GenBank/DDBJ whole genome shotgun (WGS) entry which is preliminary data.</text>
</comment>
<organism evidence="1 2">
    <name type="scientific">Adiantum capillus-veneris</name>
    <name type="common">Maidenhair fern</name>
    <dbReference type="NCBI Taxonomy" id="13818"/>
    <lineage>
        <taxon>Eukaryota</taxon>
        <taxon>Viridiplantae</taxon>
        <taxon>Streptophyta</taxon>
        <taxon>Embryophyta</taxon>
        <taxon>Tracheophyta</taxon>
        <taxon>Polypodiopsida</taxon>
        <taxon>Polypodiidae</taxon>
        <taxon>Polypodiales</taxon>
        <taxon>Pteridineae</taxon>
        <taxon>Pteridaceae</taxon>
        <taxon>Vittarioideae</taxon>
        <taxon>Adiantum</taxon>
    </lineage>
</organism>
<gene>
    <name evidence="1" type="ORF">GOP47_0019798</name>
</gene>
<dbReference type="EMBL" id="JABFUD020000019">
    <property type="protein sequence ID" value="KAI5065103.1"/>
    <property type="molecule type" value="Genomic_DNA"/>
</dbReference>
<protein>
    <submittedName>
        <fullName evidence="1">Uncharacterized protein</fullName>
    </submittedName>
</protein>